<accession>A0A9N8DR61</accession>
<feature type="region of interest" description="Disordered" evidence="1">
    <location>
        <begin position="1"/>
        <end position="25"/>
    </location>
</feature>
<name>A0A9N8DR61_9STRA</name>
<protein>
    <submittedName>
        <fullName evidence="2">Uncharacterized protein</fullName>
    </submittedName>
</protein>
<dbReference type="InterPro" id="IPR036770">
    <property type="entry name" value="Ankyrin_rpt-contain_sf"/>
</dbReference>
<comment type="caution">
    <text evidence="2">The sequence shown here is derived from an EMBL/GenBank/DDBJ whole genome shotgun (WGS) entry which is preliminary data.</text>
</comment>
<dbReference type="Proteomes" id="UP001153069">
    <property type="component" value="Unassembled WGS sequence"/>
</dbReference>
<feature type="region of interest" description="Disordered" evidence="1">
    <location>
        <begin position="42"/>
        <end position="94"/>
    </location>
</feature>
<feature type="compositionally biased region" description="Low complexity" evidence="1">
    <location>
        <begin position="15"/>
        <end position="25"/>
    </location>
</feature>
<evidence type="ECO:0000256" key="1">
    <source>
        <dbReference type="SAM" id="MobiDB-lite"/>
    </source>
</evidence>
<dbReference type="Gene3D" id="1.25.40.20">
    <property type="entry name" value="Ankyrin repeat-containing domain"/>
    <property type="match status" value="1"/>
</dbReference>
<feature type="compositionally biased region" description="Low complexity" evidence="1">
    <location>
        <begin position="68"/>
        <end position="87"/>
    </location>
</feature>
<dbReference type="SUPFAM" id="SSF48403">
    <property type="entry name" value="Ankyrin repeat"/>
    <property type="match status" value="1"/>
</dbReference>
<reference evidence="2" key="1">
    <citation type="submission" date="2020-06" db="EMBL/GenBank/DDBJ databases">
        <authorList>
            <consortium name="Plant Systems Biology data submission"/>
        </authorList>
    </citation>
    <scope>NUCLEOTIDE SEQUENCE</scope>
    <source>
        <strain evidence="2">D6</strain>
    </source>
</reference>
<evidence type="ECO:0000313" key="2">
    <source>
        <dbReference type="EMBL" id="CAB9506820.1"/>
    </source>
</evidence>
<dbReference type="OrthoDB" id="49162at2759"/>
<feature type="compositionally biased region" description="Pro residues" evidence="1">
    <location>
        <begin position="1"/>
        <end position="14"/>
    </location>
</feature>
<evidence type="ECO:0000313" key="3">
    <source>
        <dbReference type="Proteomes" id="UP001153069"/>
    </source>
</evidence>
<dbReference type="AlphaFoldDB" id="A0A9N8DR61"/>
<dbReference type="EMBL" id="CAICTM010000279">
    <property type="protein sequence ID" value="CAB9506820.1"/>
    <property type="molecule type" value="Genomic_DNA"/>
</dbReference>
<proteinExistence type="predicted"/>
<gene>
    <name evidence="2" type="ORF">SEMRO_280_G107040.1</name>
</gene>
<keyword evidence="3" id="KW-1185">Reference proteome</keyword>
<organism evidence="2 3">
    <name type="scientific">Seminavis robusta</name>
    <dbReference type="NCBI Taxonomy" id="568900"/>
    <lineage>
        <taxon>Eukaryota</taxon>
        <taxon>Sar</taxon>
        <taxon>Stramenopiles</taxon>
        <taxon>Ochrophyta</taxon>
        <taxon>Bacillariophyta</taxon>
        <taxon>Bacillariophyceae</taxon>
        <taxon>Bacillariophycidae</taxon>
        <taxon>Naviculales</taxon>
        <taxon>Naviculaceae</taxon>
        <taxon>Seminavis</taxon>
    </lineage>
</organism>
<sequence length="450" mass="48940">MMKPMPMPMRPRLPPSSSMLSLASKANPVISKELADVACDSQCSHTHHHEDKDHNQKKRPHDQEPEPTSAGTTTSTSSSTCTGSTGTPPVSFSGLNKAEETMSCSGSTSMSEVKKVQTHHVDPLIPCTSTHLLSYSLEEHTPIPLMEQPQPQWHGASFSSLDFLEFDDDQPELMDLQESFTTICSQVDPSLLITTQEQGVAKSLQGTTTSMHDMMMSTSEHETSITSASGNTMLHQTCLLFPQSAPVVRTALLECPPAALIPSQVPLNGYTFPLHIAISHAANLPVVQMLAQAGPCILLQQDGPLGLTPLAVALHWILQNKTSASTRMMRNVMDVLRFLLSAQPKAAGIPCGPPQDLPLHMACRYHPATPLQLEIVEALIPANTGALVLVNRQGLTPMDLLLQQQQRDAQDNEYHFRVLSCLKFAANMTRPSLPTLCSSAPAKRHKMSLC</sequence>